<dbReference type="InterPro" id="IPR035897">
    <property type="entry name" value="Toll_tir_struct_dom_sf"/>
</dbReference>
<dbReference type="EMBL" id="ACYY01000018">
    <property type="protein sequence ID" value="EEW24505.1"/>
    <property type="molecule type" value="Genomic_DNA"/>
</dbReference>
<dbReference type="SUPFAM" id="SSF52200">
    <property type="entry name" value="Toll/Interleukin receptor TIR domain"/>
    <property type="match status" value="1"/>
</dbReference>
<proteinExistence type="predicted"/>
<accession>C8S3E0</accession>
<evidence type="ECO:0000313" key="1">
    <source>
        <dbReference type="EMBL" id="EEW24505.1"/>
    </source>
</evidence>
<organism evidence="1 2">
    <name type="scientific">Rhodobacter ferrooxidans</name>
    <dbReference type="NCBI Taxonomy" id="371731"/>
    <lineage>
        <taxon>Bacteria</taxon>
        <taxon>Pseudomonadati</taxon>
        <taxon>Pseudomonadota</taxon>
        <taxon>Alphaproteobacteria</taxon>
        <taxon>Rhodobacterales</taxon>
        <taxon>Rhodobacter group</taxon>
        <taxon>Rhodobacter</taxon>
    </lineage>
</organism>
<dbReference type="eggNOG" id="ENOG5032TKD">
    <property type="taxonomic scope" value="Bacteria"/>
</dbReference>
<evidence type="ECO:0008006" key="3">
    <source>
        <dbReference type="Google" id="ProtNLM"/>
    </source>
</evidence>
<gene>
    <name evidence="1" type="ORF">Rsw2DRAFT_2568</name>
</gene>
<protein>
    <recommendedName>
        <fullName evidence="3">TIR domain-containing protein</fullName>
    </recommendedName>
</protein>
<dbReference type="Gene3D" id="3.40.50.10140">
    <property type="entry name" value="Toll/interleukin-1 receptor homology (TIR) domain"/>
    <property type="match status" value="1"/>
</dbReference>
<dbReference type="Proteomes" id="UP000010121">
    <property type="component" value="Unassembled WGS sequence"/>
</dbReference>
<dbReference type="AlphaFoldDB" id="C8S3E0"/>
<dbReference type="STRING" id="371731.Rsw2DRAFT_2568"/>
<dbReference type="OrthoDB" id="122965at2"/>
<evidence type="ECO:0000313" key="2">
    <source>
        <dbReference type="Proteomes" id="UP000010121"/>
    </source>
</evidence>
<dbReference type="RefSeq" id="WP_008031624.1">
    <property type="nucleotide sequence ID" value="NZ_ACYY01000018.1"/>
</dbReference>
<reference evidence="1 2" key="1">
    <citation type="submission" date="2009-08" db="EMBL/GenBank/DDBJ databases">
        <title>The draft genome of Rhodobacter sp. SW2.</title>
        <authorList>
            <consortium name="US DOE Joint Genome Institute (JGI-PGF)"/>
            <person name="Lucas S."/>
            <person name="Copeland A."/>
            <person name="Lapidus A."/>
            <person name="Glavina del Rio T."/>
            <person name="Tice H."/>
            <person name="Bruce D."/>
            <person name="Goodwin L."/>
            <person name="Pitluck S."/>
            <person name="Larimer F."/>
            <person name="Land M.L."/>
            <person name="Hauser L."/>
            <person name="Emerson D."/>
        </authorList>
    </citation>
    <scope>NUCLEOTIDE SEQUENCE [LARGE SCALE GENOMIC DNA]</scope>
    <source>
        <strain evidence="1 2">SW2</strain>
    </source>
</reference>
<sequence>MKVFISWSGELSHKIAVSLRDWLPNVIQSVTPYVSSEDIDKGTRWSLDIAGELSTSFYGILCVTEDNIYAPWLNFEAGALSKSIDNTNVSPFLFKIKRSDVNGPILQFQSTIFEKEDFRKLTHGIKTADPECKIDDQRFNSIFDVWWPKLEECLLSLAKSAKTDGETRKKSRTPHDEILEQILELTRQNTRTLSQQEKFLLDATQATSEGRGRVGSIGTDHPVFRDIVESLSAIREFALVSSANTEGLLDAIRRIENPIFFLLDRLGAPTSLRTFTRYTNPTLPRRRVRNELAPPEAE</sequence>
<comment type="caution">
    <text evidence="1">The sequence shown here is derived from an EMBL/GenBank/DDBJ whole genome shotgun (WGS) entry which is preliminary data.</text>
</comment>
<keyword evidence="2" id="KW-1185">Reference proteome</keyword>
<name>C8S3E0_9RHOB</name>